<gene>
    <name evidence="7" type="ORF">TBH_C1619</name>
</gene>
<evidence type="ECO:0000259" key="6">
    <source>
        <dbReference type="Pfam" id="PF00535"/>
    </source>
</evidence>
<dbReference type="GO" id="GO:0005886">
    <property type="term" value="C:plasma membrane"/>
    <property type="evidence" value="ECO:0007669"/>
    <property type="project" value="UniProtKB-SubCell"/>
</dbReference>
<comment type="subcellular location">
    <subcellularLocation>
        <location evidence="1">Cell membrane</location>
    </subcellularLocation>
</comment>
<dbReference type="PANTHER" id="PTHR43646:SF2">
    <property type="entry name" value="GLYCOSYLTRANSFERASE 2-LIKE DOMAIN-CONTAINING PROTEIN"/>
    <property type="match status" value="1"/>
</dbReference>
<dbReference type="EMBL" id="AP012273">
    <property type="protein sequence ID" value="BAO44536.1"/>
    <property type="molecule type" value="Genomic_DNA"/>
</dbReference>
<proteinExistence type="predicted"/>
<evidence type="ECO:0000256" key="1">
    <source>
        <dbReference type="ARBA" id="ARBA00004236"/>
    </source>
</evidence>
<dbReference type="Proteomes" id="UP000031631">
    <property type="component" value="Chromosome"/>
</dbReference>
<reference evidence="7 8" key="1">
    <citation type="journal article" date="2014" name="PLoS ONE">
        <title>Physiological and genomic features of a novel sulfur-oxidizing gammaproteobacterium belonging to a previously uncultivated symbiotic lineage isolated from a hydrothermal vent.</title>
        <authorList>
            <person name="Nunoura T."/>
            <person name="Takaki Y."/>
            <person name="Kazama H."/>
            <person name="Kakuta J."/>
            <person name="Shimamura S."/>
            <person name="Makita H."/>
            <person name="Hirai M."/>
            <person name="Miyazaki M."/>
            <person name="Takai K."/>
        </authorList>
    </citation>
    <scope>NUCLEOTIDE SEQUENCE [LARGE SCALE GENOMIC DNA]</scope>
    <source>
        <strain evidence="7 8">Hiromi1</strain>
    </source>
</reference>
<sequence length="231" mass="25926">MRGRAEIMISIVMPCLDEAQNIISVLEPLQAMRARGHEVILVDGGSRDQTPDLARPLVDLILETTAGRARQMNAGLARARGDIVWFLHADTLAPPDMDCRIMECLEAGGRPWGHCRVRLSGSHPSLRIIETFMNRRSCLTGIATGDQGIFAIRTTLLELGGYDEIPLMEDIALSRRLKKFCGPPLCLSRHLVTSARRWEDHGIWRTVLLMWQLRLAYFLGADPEKLAALYR</sequence>
<dbReference type="Pfam" id="PF00535">
    <property type="entry name" value="Glycos_transf_2"/>
    <property type="match status" value="1"/>
</dbReference>
<evidence type="ECO:0000313" key="8">
    <source>
        <dbReference type="Proteomes" id="UP000031631"/>
    </source>
</evidence>
<dbReference type="NCBIfam" id="TIGR04283">
    <property type="entry name" value="glyco_like_mftF"/>
    <property type="match status" value="1"/>
</dbReference>
<keyword evidence="4 7" id="KW-0808">Transferase</keyword>
<protein>
    <submittedName>
        <fullName evidence="7">Glycosyl transferase family 2</fullName>
    </submittedName>
</protein>
<dbReference type="KEGG" id="tbn:TBH_C1619"/>
<keyword evidence="3" id="KW-0328">Glycosyltransferase</keyword>
<organism evidence="7 8">
    <name type="scientific">Thiolapillus brandeum</name>
    <dbReference type="NCBI Taxonomy" id="1076588"/>
    <lineage>
        <taxon>Bacteria</taxon>
        <taxon>Pseudomonadati</taxon>
        <taxon>Pseudomonadota</taxon>
        <taxon>Gammaproteobacteria</taxon>
        <taxon>Chromatiales</taxon>
        <taxon>Sedimenticolaceae</taxon>
        <taxon>Thiolapillus</taxon>
    </lineage>
</organism>
<name>A0A7U6GIX5_9GAMM</name>
<dbReference type="Gene3D" id="3.90.550.10">
    <property type="entry name" value="Spore Coat Polysaccharide Biosynthesis Protein SpsA, Chain A"/>
    <property type="match status" value="1"/>
</dbReference>
<evidence type="ECO:0000256" key="3">
    <source>
        <dbReference type="ARBA" id="ARBA00022676"/>
    </source>
</evidence>
<dbReference type="InterPro" id="IPR001173">
    <property type="entry name" value="Glyco_trans_2-like"/>
</dbReference>
<keyword evidence="5" id="KW-0472">Membrane</keyword>
<feature type="domain" description="Glycosyltransferase 2-like" evidence="6">
    <location>
        <begin position="10"/>
        <end position="153"/>
    </location>
</feature>
<keyword evidence="2" id="KW-1003">Cell membrane</keyword>
<dbReference type="InterPro" id="IPR029044">
    <property type="entry name" value="Nucleotide-diphossugar_trans"/>
</dbReference>
<dbReference type="GO" id="GO:0016757">
    <property type="term" value="F:glycosyltransferase activity"/>
    <property type="evidence" value="ECO:0007669"/>
    <property type="project" value="UniProtKB-KW"/>
</dbReference>
<evidence type="ECO:0000313" key="7">
    <source>
        <dbReference type="EMBL" id="BAO44536.1"/>
    </source>
</evidence>
<dbReference type="SUPFAM" id="SSF53448">
    <property type="entry name" value="Nucleotide-diphospho-sugar transferases"/>
    <property type="match status" value="1"/>
</dbReference>
<dbReference type="PANTHER" id="PTHR43646">
    <property type="entry name" value="GLYCOSYLTRANSFERASE"/>
    <property type="match status" value="1"/>
</dbReference>
<dbReference type="InterPro" id="IPR026461">
    <property type="entry name" value="Trfase_2_rSAM/seldom_assoc"/>
</dbReference>
<evidence type="ECO:0000256" key="2">
    <source>
        <dbReference type="ARBA" id="ARBA00022475"/>
    </source>
</evidence>
<accession>A0A7U6GIX5</accession>
<evidence type="ECO:0000256" key="4">
    <source>
        <dbReference type="ARBA" id="ARBA00022679"/>
    </source>
</evidence>
<dbReference type="CDD" id="cd02522">
    <property type="entry name" value="GT_2_like_a"/>
    <property type="match status" value="1"/>
</dbReference>
<keyword evidence="8" id="KW-1185">Reference proteome</keyword>
<evidence type="ECO:0000256" key="5">
    <source>
        <dbReference type="ARBA" id="ARBA00023136"/>
    </source>
</evidence>
<dbReference type="AlphaFoldDB" id="A0A7U6GIX5"/>